<organism evidence="4 5">
    <name type="scientific">Enterococcus faecalis</name>
    <name type="common">Streptococcus faecalis</name>
    <dbReference type="NCBI Taxonomy" id="1351"/>
    <lineage>
        <taxon>Bacteria</taxon>
        <taxon>Bacillati</taxon>
        <taxon>Bacillota</taxon>
        <taxon>Bacilli</taxon>
        <taxon>Lactobacillales</taxon>
        <taxon>Enterococcaceae</taxon>
        <taxon>Enterococcus</taxon>
    </lineage>
</organism>
<dbReference type="CDD" id="cd03230">
    <property type="entry name" value="ABC_DR_subfamily_A"/>
    <property type="match status" value="1"/>
</dbReference>
<dbReference type="GO" id="GO:0016887">
    <property type="term" value="F:ATP hydrolysis activity"/>
    <property type="evidence" value="ECO:0007669"/>
    <property type="project" value="InterPro"/>
</dbReference>
<dbReference type="Proteomes" id="UP000292223">
    <property type="component" value="Unassembled WGS sequence"/>
</dbReference>
<dbReference type="PANTHER" id="PTHR42939:SF1">
    <property type="entry name" value="ABC TRANSPORTER ATP-BINDING PROTEIN ALBC-RELATED"/>
    <property type="match status" value="1"/>
</dbReference>
<dbReference type="Gene3D" id="3.40.50.300">
    <property type="entry name" value="P-loop containing nucleotide triphosphate hydrolases"/>
    <property type="match status" value="1"/>
</dbReference>
<dbReference type="PROSITE" id="PS00211">
    <property type="entry name" value="ABC_TRANSPORTER_1"/>
    <property type="match status" value="1"/>
</dbReference>
<evidence type="ECO:0000256" key="3">
    <source>
        <dbReference type="ARBA" id="ARBA00022840"/>
    </source>
</evidence>
<dbReference type="InterPro" id="IPR003593">
    <property type="entry name" value="AAA+_ATPase"/>
</dbReference>
<dbReference type="PROSITE" id="PS50893">
    <property type="entry name" value="ABC_TRANSPORTER_2"/>
    <property type="match status" value="1"/>
</dbReference>
<dbReference type="PANTHER" id="PTHR42939">
    <property type="entry name" value="ABC TRANSPORTER ATP-BINDING PROTEIN ALBC-RELATED"/>
    <property type="match status" value="1"/>
</dbReference>
<evidence type="ECO:0000313" key="5">
    <source>
        <dbReference type="Proteomes" id="UP000292223"/>
    </source>
</evidence>
<dbReference type="SMART" id="SM00382">
    <property type="entry name" value="AAA"/>
    <property type="match status" value="1"/>
</dbReference>
<dbReference type="AlphaFoldDB" id="A0A8B3S015"/>
<name>A0A8B3S015_ENTFL</name>
<keyword evidence="1" id="KW-0813">Transport</keyword>
<proteinExistence type="predicted"/>
<dbReference type="InterPro" id="IPR003439">
    <property type="entry name" value="ABC_transporter-like_ATP-bd"/>
</dbReference>
<dbReference type="EMBL" id="SEWT01000001">
    <property type="protein sequence ID" value="RYU35963.1"/>
    <property type="molecule type" value="Genomic_DNA"/>
</dbReference>
<evidence type="ECO:0000313" key="4">
    <source>
        <dbReference type="EMBL" id="RYU35963.1"/>
    </source>
</evidence>
<dbReference type="InterPro" id="IPR051782">
    <property type="entry name" value="ABC_Transporter_VariousFunc"/>
</dbReference>
<keyword evidence="2" id="KW-0547">Nucleotide-binding</keyword>
<dbReference type="Pfam" id="PF00005">
    <property type="entry name" value="ABC_tran"/>
    <property type="match status" value="1"/>
</dbReference>
<dbReference type="InterPro" id="IPR017871">
    <property type="entry name" value="ABC_transporter-like_CS"/>
</dbReference>
<accession>A0A8B3S015</accession>
<evidence type="ECO:0000256" key="2">
    <source>
        <dbReference type="ARBA" id="ARBA00022741"/>
    </source>
</evidence>
<protein>
    <submittedName>
        <fullName evidence="4">ABC transporter ATP-binding protein</fullName>
    </submittedName>
</protein>
<gene>
    <name evidence="4" type="ORF">EU507_01570</name>
</gene>
<dbReference type="InterPro" id="IPR027417">
    <property type="entry name" value="P-loop_NTPase"/>
</dbReference>
<keyword evidence="3 4" id="KW-0067">ATP-binding</keyword>
<comment type="caution">
    <text evidence="4">The sequence shown here is derived from an EMBL/GenBank/DDBJ whole genome shotgun (WGS) entry which is preliminary data.</text>
</comment>
<dbReference type="GO" id="GO:0005524">
    <property type="term" value="F:ATP binding"/>
    <property type="evidence" value="ECO:0007669"/>
    <property type="project" value="UniProtKB-KW"/>
</dbReference>
<dbReference type="SUPFAM" id="SSF52540">
    <property type="entry name" value="P-loop containing nucleoside triphosphate hydrolases"/>
    <property type="match status" value="1"/>
</dbReference>
<evidence type="ECO:0000256" key="1">
    <source>
        <dbReference type="ARBA" id="ARBA00022448"/>
    </source>
</evidence>
<dbReference type="RefSeq" id="WP_016614312.1">
    <property type="nucleotide sequence ID" value="NZ_CAXOEW010000003.1"/>
</dbReference>
<reference evidence="4 5" key="1">
    <citation type="submission" date="2019-02" db="EMBL/GenBank/DDBJ databases">
        <title>From farm to fork: dissemination of Tn554::fexA-optrA in linezolid-resistant Enterococcus faecalis clones from chicken feces and meat in Tunisia.</title>
        <authorList>
            <person name="Tedim A.P."/>
            <person name="Elghaieb H."/>
            <person name="Abbassi M.S."/>
            <person name="Novais C."/>
            <person name="Hassen A."/>
            <person name="Peixe L."/>
            <person name="Freitas A.R."/>
        </authorList>
    </citation>
    <scope>NUCLEOTIDE SEQUENCE [LARGE SCALE GENOMIC DNA]</scope>
    <source>
        <strain evidence="4 5">728T</strain>
    </source>
</reference>
<sequence length="231" mass="25688">MNNSIEITKICVALNNKNILNNLSLTLNTGSITCIVAPNGTGKTTFFKSIVQLIPLDSGEVIVDKTSIKNRTDYNKKIFFIESANQLFANLTVYENMQVAAKLWKHDANFESIINLVGVNTYINKKIKHLSAGMKQKALLSVAIASGASFLIFDEPLNGLDIENVEYLATVFLTLKEQGKTLLLSSHNIFEISKLCDAIYFLDSGILKSASLDYLQLKEEYYELYATKGRA</sequence>